<dbReference type="EMBL" id="CM026426">
    <property type="protein sequence ID" value="KAG0575311.1"/>
    <property type="molecule type" value="Genomic_DNA"/>
</dbReference>
<proteinExistence type="predicted"/>
<keyword evidence="2" id="KW-1185">Reference proteome</keyword>
<evidence type="ECO:0000313" key="1">
    <source>
        <dbReference type="EMBL" id="KAG0575311.1"/>
    </source>
</evidence>
<organism evidence="1 2">
    <name type="scientific">Ceratodon purpureus</name>
    <name type="common">Fire moss</name>
    <name type="synonym">Dicranum purpureum</name>
    <dbReference type="NCBI Taxonomy" id="3225"/>
    <lineage>
        <taxon>Eukaryota</taxon>
        <taxon>Viridiplantae</taxon>
        <taxon>Streptophyta</taxon>
        <taxon>Embryophyta</taxon>
        <taxon>Bryophyta</taxon>
        <taxon>Bryophytina</taxon>
        <taxon>Bryopsida</taxon>
        <taxon>Dicranidae</taxon>
        <taxon>Pseudoditrichales</taxon>
        <taxon>Ditrichaceae</taxon>
        <taxon>Ceratodon</taxon>
    </lineage>
</organism>
<sequence>MEDVIVCTSVAAGYDANWDAFTKSEHDWLMVEVNLLYRSEGEVSEEKGKIQLKIPFICKYCNAEMVDKATLGWHRKSGACPGYEYREFGPLKIYPARGLDRNKVARAVFNKYNLKIP</sequence>
<comment type="caution">
    <text evidence="1">The sequence shown here is derived from an EMBL/GenBank/DDBJ whole genome shotgun (WGS) entry which is preliminary data.</text>
</comment>
<evidence type="ECO:0000313" key="2">
    <source>
        <dbReference type="Proteomes" id="UP000822688"/>
    </source>
</evidence>
<name>A0A8T0HXB0_CERPU</name>
<protein>
    <submittedName>
        <fullName evidence="1">Uncharacterized protein</fullName>
    </submittedName>
</protein>
<dbReference type="AlphaFoldDB" id="A0A8T0HXB0"/>
<reference evidence="1" key="1">
    <citation type="submission" date="2020-06" db="EMBL/GenBank/DDBJ databases">
        <title>WGS assembly of Ceratodon purpureus strain R40.</title>
        <authorList>
            <person name="Carey S.B."/>
            <person name="Jenkins J."/>
            <person name="Shu S."/>
            <person name="Lovell J.T."/>
            <person name="Sreedasyam A."/>
            <person name="Maumus F."/>
            <person name="Tiley G.P."/>
            <person name="Fernandez-Pozo N."/>
            <person name="Barry K."/>
            <person name="Chen C."/>
            <person name="Wang M."/>
            <person name="Lipzen A."/>
            <person name="Daum C."/>
            <person name="Saski C.A."/>
            <person name="Payton A.C."/>
            <person name="Mcbreen J.C."/>
            <person name="Conrad R.E."/>
            <person name="Kollar L.M."/>
            <person name="Olsson S."/>
            <person name="Huttunen S."/>
            <person name="Landis J.B."/>
            <person name="Wickett N.J."/>
            <person name="Johnson M.G."/>
            <person name="Rensing S.A."/>
            <person name="Grimwood J."/>
            <person name="Schmutz J."/>
            <person name="Mcdaniel S.F."/>
        </authorList>
    </citation>
    <scope>NUCLEOTIDE SEQUENCE</scope>
    <source>
        <strain evidence="1">R40</strain>
    </source>
</reference>
<accession>A0A8T0HXB0</accession>
<gene>
    <name evidence="1" type="ORF">KC19_VG335600</name>
</gene>
<dbReference type="Proteomes" id="UP000822688">
    <property type="component" value="Chromosome V"/>
</dbReference>